<dbReference type="AlphaFoldDB" id="A0A3M7FGL9"/>
<evidence type="ECO:0000256" key="2">
    <source>
        <dbReference type="SAM" id="SignalP"/>
    </source>
</evidence>
<name>A0A3M7FGL9_HORWE</name>
<reference evidence="3 4" key="1">
    <citation type="journal article" date="2018" name="BMC Genomics">
        <title>Genomic evidence for intraspecific hybridization in a clonal and extremely halotolerant yeast.</title>
        <authorList>
            <person name="Gostincar C."/>
            <person name="Stajich J.E."/>
            <person name="Zupancic J."/>
            <person name="Zalar P."/>
            <person name="Gunde-Cimerman N."/>
        </authorList>
    </citation>
    <scope>NUCLEOTIDE SEQUENCE [LARGE SCALE GENOMIC DNA]</scope>
    <source>
        <strain evidence="3 4">EXF-10513</strain>
    </source>
</reference>
<dbReference type="Gene3D" id="1.10.10.800">
    <property type="match status" value="1"/>
</dbReference>
<evidence type="ECO:0008006" key="5">
    <source>
        <dbReference type="Google" id="ProtNLM"/>
    </source>
</evidence>
<dbReference type="Gene3D" id="3.40.50.1820">
    <property type="entry name" value="alpha/beta hydrolase"/>
    <property type="match status" value="1"/>
</dbReference>
<sequence>MSNLTGASVLALSLTALNLATAQNLSYGADNFYHSDNITLWPITFPTIYHTTVAGNLFLPDFLDYSANNSAIVVSHPMGPMGAVKEQSANLYATKMAEQGFVTISIDIPFYGGSEGQPINSVLPDLYSEAVSAAVDYLGMQSYVDRRRIGAVGICGSSGFVVSAAKIDPRISTVATASMYDMGAVNRNGLMHSRSVHERKEVIARAAEQRWIEVAGAETSYQLGTPLHLTNTSTAIDREFYDYYCTSRGEVTPPGSAPNITTGSSVTSNAKFMNLYPFDDIETISPRPMLFITGDVAHSREFSADAYARAAEPKEIMWIPGAGHVDLYDRVDLIPFARLFDFFRTNLAGNSTRLPLE</sequence>
<dbReference type="SUPFAM" id="SSF53474">
    <property type="entry name" value="alpha/beta-Hydrolases"/>
    <property type="match status" value="1"/>
</dbReference>
<proteinExistence type="inferred from homology"/>
<feature type="signal peptide" evidence="2">
    <location>
        <begin position="1"/>
        <end position="22"/>
    </location>
</feature>
<accession>A0A3M7FGL9</accession>
<comment type="similarity">
    <text evidence="1">Belongs to the polyketide transferase af380 family.</text>
</comment>
<dbReference type="Proteomes" id="UP000269539">
    <property type="component" value="Unassembled WGS sequence"/>
</dbReference>
<evidence type="ECO:0000256" key="1">
    <source>
        <dbReference type="ARBA" id="ARBA00029464"/>
    </source>
</evidence>
<dbReference type="PANTHER" id="PTHR47751:SF1">
    <property type="entry name" value="SUPERFAMILY HYDROLASE, PUTATIVE (AFU_ORTHOLOGUE AFUA_2G16580)-RELATED"/>
    <property type="match status" value="1"/>
</dbReference>
<dbReference type="PANTHER" id="PTHR47751">
    <property type="entry name" value="SUPERFAMILY HYDROLASE, PUTATIVE (AFU_ORTHOLOGUE AFUA_2G16580)-RELATED"/>
    <property type="match status" value="1"/>
</dbReference>
<dbReference type="InterPro" id="IPR051411">
    <property type="entry name" value="Polyketide_trans_af380"/>
</dbReference>
<comment type="caution">
    <text evidence="3">The sequence shown here is derived from an EMBL/GenBank/DDBJ whole genome shotgun (WGS) entry which is preliminary data.</text>
</comment>
<gene>
    <name evidence="3" type="ORF">D0864_06857</name>
</gene>
<evidence type="ECO:0000313" key="3">
    <source>
        <dbReference type="EMBL" id="RMY87414.1"/>
    </source>
</evidence>
<dbReference type="InterPro" id="IPR029058">
    <property type="entry name" value="AB_hydrolase_fold"/>
</dbReference>
<feature type="chain" id="PRO_5017994980" description="AB hydrolase-1 domain-containing protein" evidence="2">
    <location>
        <begin position="23"/>
        <end position="357"/>
    </location>
</feature>
<evidence type="ECO:0000313" key="4">
    <source>
        <dbReference type="Proteomes" id="UP000269539"/>
    </source>
</evidence>
<dbReference type="VEuPathDB" id="FungiDB:BTJ68_02622"/>
<keyword evidence="2" id="KW-0732">Signal</keyword>
<dbReference type="EMBL" id="QWIO01000708">
    <property type="protein sequence ID" value="RMY87414.1"/>
    <property type="molecule type" value="Genomic_DNA"/>
</dbReference>
<protein>
    <recommendedName>
        <fullName evidence="5">AB hydrolase-1 domain-containing protein</fullName>
    </recommendedName>
</protein>
<organism evidence="3 4">
    <name type="scientific">Hortaea werneckii</name>
    <name type="common">Black yeast</name>
    <name type="synonym">Cladosporium werneckii</name>
    <dbReference type="NCBI Taxonomy" id="91943"/>
    <lineage>
        <taxon>Eukaryota</taxon>
        <taxon>Fungi</taxon>
        <taxon>Dikarya</taxon>
        <taxon>Ascomycota</taxon>
        <taxon>Pezizomycotina</taxon>
        <taxon>Dothideomycetes</taxon>
        <taxon>Dothideomycetidae</taxon>
        <taxon>Mycosphaerellales</taxon>
        <taxon>Teratosphaeriaceae</taxon>
        <taxon>Hortaea</taxon>
    </lineage>
</organism>